<dbReference type="RefSeq" id="WP_114843448.1">
    <property type="nucleotide sequence ID" value="NZ_JBHSPE010000001.1"/>
</dbReference>
<gene>
    <name evidence="2" type="ORF">DVJ77_00065</name>
</gene>
<name>A0A369UXJ4_9GAMM</name>
<dbReference type="EMBL" id="QQAH01000001">
    <property type="protein sequence ID" value="RDD83059.1"/>
    <property type="molecule type" value="Genomic_DNA"/>
</dbReference>
<accession>A0A369UXJ4</accession>
<keyword evidence="3" id="KW-1185">Reference proteome</keyword>
<protein>
    <submittedName>
        <fullName evidence="2">Uncharacterized protein</fullName>
    </submittedName>
</protein>
<comment type="caution">
    <text evidence="2">The sequence shown here is derived from an EMBL/GenBank/DDBJ whole genome shotgun (WGS) entry which is preliminary data.</text>
</comment>
<sequence>MSVEIGEVSSTVHTVDSELPLSAQAMQRLVHAVSTAVRDSHAHQKRSEEERRVTGGVSAERDAESHGD</sequence>
<evidence type="ECO:0000313" key="2">
    <source>
        <dbReference type="EMBL" id="RDD83059.1"/>
    </source>
</evidence>
<proteinExistence type="predicted"/>
<reference evidence="2 3" key="1">
    <citation type="submission" date="2018-07" db="EMBL/GenBank/DDBJ databases">
        <title>Dyella tabacisoli L4-6T, whole genome shotgun sequence.</title>
        <authorList>
            <person name="Zhou X.-K."/>
            <person name="Li W.-J."/>
            <person name="Duan Y.-Q."/>
        </authorList>
    </citation>
    <scope>NUCLEOTIDE SEQUENCE [LARGE SCALE GENOMIC DNA]</scope>
    <source>
        <strain evidence="2 3">L4-6</strain>
    </source>
</reference>
<feature type="region of interest" description="Disordered" evidence="1">
    <location>
        <begin position="34"/>
        <end position="68"/>
    </location>
</feature>
<organism evidence="2 3">
    <name type="scientific">Dyella tabacisoli</name>
    <dbReference type="NCBI Taxonomy" id="2282381"/>
    <lineage>
        <taxon>Bacteria</taxon>
        <taxon>Pseudomonadati</taxon>
        <taxon>Pseudomonadota</taxon>
        <taxon>Gammaproteobacteria</taxon>
        <taxon>Lysobacterales</taxon>
        <taxon>Rhodanobacteraceae</taxon>
        <taxon>Dyella</taxon>
    </lineage>
</organism>
<evidence type="ECO:0000256" key="1">
    <source>
        <dbReference type="SAM" id="MobiDB-lite"/>
    </source>
</evidence>
<feature type="compositionally biased region" description="Basic and acidic residues" evidence="1">
    <location>
        <begin position="38"/>
        <end position="68"/>
    </location>
</feature>
<dbReference type="Proteomes" id="UP000253782">
    <property type="component" value="Unassembled WGS sequence"/>
</dbReference>
<evidence type="ECO:0000313" key="3">
    <source>
        <dbReference type="Proteomes" id="UP000253782"/>
    </source>
</evidence>
<dbReference type="AlphaFoldDB" id="A0A369UXJ4"/>